<protein>
    <submittedName>
        <fullName evidence="2">TLP18.3, Psb32 and MOLO-1 founding protein of phosphatase</fullName>
    </submittedName>
</protein>
<dbReference type="OrthoDB" id="9786161at2"/>
<dbReference type="AlphaFoldDB" id="A0A521EA62"/>
<dbReference type="Proteomes" id="UP000317593">
    <property type="component" value="Unassembled WGS sequence"/>
</dbReference>
<dbReference type="Gene3D" id="3.10.310.50">
    <property type="match status" value="1"/>
</dbReference>
<evidence type="ECO:0000259" key="1">
    <source>
        <dbReference type="Pfam" id="PF04536"/>
    </source>
</evidence>
<reference evidence="2 3" key="1">
    <citation type="submission" date="2017-05" db="EMBL/GenBank/DDBJ databases">
        <authorList>
            <person name="Varghese N."/>
            <person name="Submissions S."/>
        </authorList>
    </citation>
    <scope>NUCLEOTIDE SEQUENCE [LARGE SCALE GENOMIC DNA]</scope>
    <source>
        <strain evidence="2 3">DSM 21194</strain>
    </source>
</reference>
<dbReference type="PANTHER" id="PTHR30373">
    <property type="entry name" value="UPF0603 PROTEIN YGCG"/>
    <property type="match status" value="1"/>
</dbReference>
<dbReference type="InterPro" id="IPR007621">
    <property type="entry name" value="TPM_dom"/>
</dbReference>
<gene>
    <name evidence="2" type="ORF">SAMN06265218_11455</name>
</gene>
<sequence length="144" mass="16331">MAEKPFLTDEQEQLVIKAIKEAERQTSGEIRVHIESQCKGEALQQAARIFHDLGMDQTREQNGVLIYVASEDHKAAIYAGRGVHSQVEDHFWSTILDDLITHFKQQEFEKGLEEAVRQVGEELASLFPGDAEDDDELSNEISYN</sequence>
<evidence type="ECO:0000313" key="3">
    <source>
        <dbReference type="Proteomes" id="UP000317593"/>
    </source>
</evidence>
<keyword evidence="3" id="KW-1185">Reference proteome</keyword>
<name>A0A521EA62_9BACT</name>
<organism evidence="2 3">
    <name type="scientific">Fodinibius sediminis</name>
    <dbReference type="NCBI Taxonomy" id="1214077"/>
    <lineage>
        <taxon>Bacteria</taxon>
        <taxon>Pseudomonadati</taxon>
        <taxon>Balneolota</taxon>
        <taxon>Balneolia</taxon>
        <taxon>Balneolales</taxon>
        <taxon>Balneolaceae</taxon>
        <taxon>Fodinibius</taxon>
    </lineage>
</organism>
<dbReference type="Pfam" id="PF04536">
    <property type="entry name" value="TPM_phosphatase"/>
    <property type="match status" value="1"/>
</dbReference>
<feature type="domain" description="TPM" evidence="1">
    <location>
        <begin position="6"/>
        <end position="121"/>
    </location>
</feature>
<dbReference type="RefSeq" id="WP_142715396.1">
    <property type="nucleotide sequence ID" value="NZ_FXTH01000014.1"/>
</dbReference>
<accession>A0A521EA62</accession>
<dbReference type="PANTHER" id="PTHR30373:SF8">
    <property type="entry name" value="BLL7265 PROTEIN"/>
    <property type="match status" value="1"/>
</dbReference>
<evidence type="ECO:0000313" key="2">
    <source>
        <dbReference type="EMBL" id="SMO80817.1"/>
    </source>
</evidence>
<dbReference type="EMBL" id="FXTH01000014">
    <property type="protein sequence ID" value="SMO80817.1"/>
    <property type="molecule type" value="Genomic_DNA"/>
</dbReference>
<proteinExistence type="predicted"/>